<evidence type="ECO:0000256" key="1">
    <source>
        <dbReference type="SAM" id="MobiDB-lite"/>
    </source>
</evidence>
<keyword evidence="4" id="KW-1185">Reference proteome</keyword>
<dbReference type="OrthoDB" id="10293229at2759"/>
<keyword evidence="2" id="KW-0812">Transmembrane</keyword>
<keyword evidence="2" id="KW-1133">Transmembrane helix</keyword>
<gene>
    <name evidence="3" type="ORF">POSPLADRAFT_1129210</name>
</gene>
<protein>
    <submittedName>
        <fullName evidence="3">Uncharacterized protein</fullName>
    </submittedName>
</protein>
<dbReference type="EMBL" id="KZ110591">
    <property type="protein sequence ID" value="OSX68212.1"/>
    <property type="molecule type" value="Genomic_DNA"/>
</dbReference>
<dbReference type="RefSeq" id="XP_024345006.1">
    <property type="nucleotide sequence ID" value="XM_024483820.1"/>
</dbReference>
<accession>A0A1X6NI35</accession>
<feature type="region of interest" description="Disordered" evidence="1">
    <location>
        <begin position="179"/>
        <end position="224"/>
    </location>
</feature>
<keyword evidence="2" id="KW-0472">Membrane</keyword>
<name>A0A1X6NI35_9APHY</name>
<sequence length="224" mass="24830">MSGHNWRWVFPIWLFGMVPVGTNIVNILVDTLTPCIVMIITRGSVVVSDILVIVATWYYISRTSSVRTQLVRDIWTARPNLTTVMFRDVLKYSEYNKLDYSFEVSGDTSTPASYRMTSILISRFLICIREAAERSTQAFSSQSLSFVDSQGNSSPQPWLSSAEFVSDIINRSAEDSLVDAFPNLDDNNGDLNSGGGEEAQVPKEDEDGIEMGDYATGGQRSPSA</sequence>
<feature type="transmembrane region" description="Helical" evidence="2">
    <location>
        <begin position="36"/>
        <end position="60"/>
    </location>
</feature>
<reference evidence="3 4" key="1">
    <citation type="submission" date="2017-04" db="EMBL/GenBank/DDBJ databases">
        <title>Genome Sequence of the Model Brown-Rot Fungus Postia placenta SB12.</title>
        <authorList>
            <consortium name="DOE Joint Genome Institute"/>
            <person name="Gaskell J."/>
            <person name="Kersten P."/>
            <person name="Larrondo L.F."/>
            <person name="Canessa P."/>
            <person name="Martinez D."/>
            <person name="Hibbett D."/>
            <person name="Schmoll M."/>
            <person name="Kubicek C.P."/>
            <person name="Martinez A.T."/>
            <person name="Yadav J."/>
            <person name="Master E."/>
            <person name="Magnuson J.K."/>
            <person name="James T."/>
            <person name="Yaver D."/>
            <person name="Berka R."/>
            <person name="Labutti K."/>
            <person name="Lipzen A."/>
            <person name="Aerts A."/>
            <person name="Barry K."/>
            <person name="Henrissat B."/>
            <person name="Blanchette R."/>
            <person name="Grigoriev I."/>
            <person name="Cullen D."/>
        </authorList>
    </citation>
    <scope>NUCLEOTIDE SEQUENCE [LARGE SCALE GENOMIC DNA]</scope>
    <source>
        <strain evidence="3 4">MAD-698-R-SB12</strain>
    </source>
</reference>
<evidence type="ECO:0000256" key="2">
    <source>
        <dbReference type="SAM" id="Phobius"/>
    </source>
</evidence>
<evidence type="ECO:0000313" key="3">
    <source>
        <dbReference type="EMBL" id="OSX68212.1"/>
    </source>
</evidence>
<dbReference type="AlphaFoldDB" id="A0A1X6NI35"/>
<dbReference type="GeneID" id="36328769"/>
<organism evidence="3 4">
    <name type="scientific">Postia placenta MAD-698-R-SB12</name>
    <dbReference type="NCBI Taxonomy" id="670580"/>
    <lineage>
        <taxon>Eukaryota</taxon>
        <taxon>Fungi</taxon>
        <taxon>Dikarya</taxon>
        <taxon>Basidiomycota</taxon>
        <taxon>Agaricomycotina</taxon>
        <taxon>Agaricomycetes</taxon>
        <taxon>Polyporales</taxon>
        <taxon>Adustoporiaceae</taxon>
        <taxon>Rhodonia</taxon>
    </lineage>
</organism>
<feature type="transmembrane region" description="Helical" evidence="2">
    <location>
        <begin position="6"/>
        <end position="29"/>
    </location>
</feature>
<proteinExistence type="predicted"/>
<evidence type="ECO:0000313" key="4">
    <source>
        <dbReference type="Proteomes" id="UP000194127"/>
    </source>
</evidence>
<dbReference type="Proteomes" id="UP000194127">
    <property type="component" value="Unassembled WGS sequence"/>
</dbReference>